<feature type="compositionally biased region" description="Polar residues" evidence="1">
    <location>
        <begin position="1"/>
        <end position="13"/>
    </location>
</feature>
<feature type="compositionally biased region" description="Acidic residues" evidence="1">
    <location>
        <begin position="485"/>
        <end position="510"/>
    </location>
</feature>
<evidence type="ECO:0000313" key="2">
    <source>
        <dbReference type="EMBL" id="RDK37489.1"/>
    </source>
</evidence>
<feature type="compositionally biased region" description="Acidic residues" evidence="1">
    <location>
        <begin position="517"/>
        <end position="527"/>
    </location>
</feature>
<evidence type="ECO:0000256" key="1">
    <source>
        <dbReference type="SAM" id="MobiDB-lite"/>
    </source>
</evidence>
<organism evidence="2 3">
    <name type="scientific">Aspergillus phoenicis ATCC 13157</name>
    <dbReference type="NCBI Taxonomy" id="1353007"/>
    <lineage>
        <taxon>Eukaryota</taxon>
        <taxon>Fungi</taxon>
        <taxon>Dikarya</taxon>
        <taxon>Ascomycota</taxon>
        <taxon>Pezizomycotina</taxon>
        <taxon>Eurotiomycetes</taxon>
        <taxon>Eurotiomycetidae</taxon>
        <taxon>Eurotiales</taxon>
        <taxon>Aspergillaceae</taxon>
        <taxon>Aspergillus</taxon>
    </lineage>
</organism>
<dbReference type="AlphaFoldDB" id="A0A370P6J4"/>
<name>A0A370P6J4_ASPPH</name>
<feature type="compositionally biased region" description="Acidic residues" evidence="1">
    <location>
        <begin position="283"/>
        <end position="292"/>
    </location>
</feature>
<proteinExistence type="predicted"/>
<protein>
    <submittedName>
        <fullName evidence="2">Uncharacterized protein</fullName>
    </submittedName>
</protein>
<feature type="region of interest" description="Disordered" evidence="1">
    <location>
        <begin position="1"/>
        <end position="45"/>
    </location>
</feature>
<keyword evidence="3" id="KW-1185">Reference proteome</keyword>
<gene>
    <name evidence="2" type="ORF">M752DRAFT_308826</name>
</gene>
<evidence type="ECO:0000313" key="3">
    <source>
        <dbReference type="Proteomes" id="UP000254937"/>
    </source>
</evidence>
<feature type="region of interest" description="Disordered" evidence="1">
    <location>
        <begin position="480"/>
        <end position="577"/>
    </location>
</feature>
<feature type="compositionally biased region" description="Basic and acidic residues" evidence="1">
    <location>
        <begin position="305"/>
        <end position="319"/>
    </location>
</feature>
<reference evidence="2 3" key="1">
    <citation type="submission" date="2018-07" db="EMBL/GenBank/DDBJ databases">
        <title>Section-level genome sequencing of Aspergillus section Nigri to investigate inter- and intra-species variation.</title>
        <authorList>
            <consortium name="DOE Joint Genome Institute"/>
            <person name="Vesth T.C."/>
            <person name="Nybo J.L."/>
            <person name="Theobald S."/>
            <person name="Frisvad J.C."/>
            <person name="Larsen T.O."/>
            <person name="Nielsen K.F."/>
            <person name="Hoof J.B."/>
            <person name="Brandl J."/>
            <person name="Salamov A."/>
            <person name="Riley R."/>
            <person name="Gladden J.M."/>
            <person name="Phatale P."/>
            <person name="Nielsen M.T."/>
            <person name="Lyhne E.K."/>
            <person name="Kogle M.E."/>
            <person name="Strasser K."/>
            <person name="McDonnell E."/>
            <person name="Barry K."/>
            <person name="Clum A."/>
            <person name="Chen C."/>
            <person name="Nolan M."/>
            <person name="Sandor L."/>
            <person name="Kuo A."/>
            <person name="Lipzen A."/>
            <person name="Hainaut M."/>
            <person name="Drula E."/>
            <person name="Tsang A."/>
            <person name="Magnuson J.K."/>
            <person name="Henrissat B."/>
            <person name="Wiebenga A."/>
            <person name="Simmons B.A."/>
            <person name="Makela M.R."/>
            <person name="De vries R.P."/>
            <person name="Grigoriev I.V."/>
            <person name="Mortensen U.H."/>
            <person name="Baker S.E."/>
            <person name="Andersen M.R."/>
        </authorList>
    </citation>
    <scope>NUCLEOTIDE SEQUENCE [LARGE SCALE GENOMIC DNA]</scope>
    <source>
        <strain evidence="2 3">ATCC 13157</strain>
    </source>
</reference>
<sequence length="577" mass="66222">MAHNPPNDNQPRQKASAKRVKREPKSQHTNPQPQVFNPARHPKALPLKGGMVKMKKTAAARRRRKLFSQEYWDEQPKIHLTYSALMEFRHREGTIRWGNGRDETPALETSCKTVEDFAKRGGPDLTHLCDYQHRIYRDRSFDVPKLSMPAIYDKNLEGYLEHNGVEKRLGRDREPSNIEYLRQIMRQDRSDMDNMGQGARLNLTRLITQYKTRTNALRGIYLNLFGYESTETENHRGKALEGTITATKKYFYNLDPIVPHMISARPDLVDGADPKDLMGQVNEAEENDEKDEEPERKGKRGIGQGKDKANEKGKKREKQPTIHTILERYITPYHLLDDVQEDEEDPNKMILPNFFLYNLLKHNDQFAGARAALHSGALGARALRELEQYTKGNIPFDRRAHTFVAVLATTHMTIYAIHPISPPEREQREMDFQMTAIKAFRFDDDSLDEGQLVERYKDGISALRNLREEAHRYRQMLIRQANGDYGDDDDDDSNNEDSIESYDEDEDSEGDNIAGDGSDDGGDDSGDDSGQYDGNMEDGRDNTDRTQTSNEPATKRKSEPNSGVGMMGSLFKRLRRR</sequence>
<feature type="region of interest" description="Disordered" evidence="1">
    <location>
        <begin position="282"/>
        <end position="319"/>
    </location>
</feature>
<accession>A0A370P6J4</accession>
<dbReference type="Proteomes" id="UP000254937">
    <property type="component" value="Unassembled WGS sequence"/>
</dbReference>
<dbReference type="EMBL" id="KZ851870">
    <property type="protein sequence ID" value="RDK37489.1"/>
    <property type="molecule type" value="Genomic_DNA"/>
</dbReference>